<dbReference type="RefSeq" id="XP_025360578.1">
    <property type="nucleotide sequence ID" value="XM_025509324.1"/>
</dbReference>
<evidence type="ECO:0000313" key="2">
    <source>
        <dbReference type="EMBL" id="PWN25966.1"/>
    </source>
</evidence>
<sequence length="170" mass="17522">MKITIAASLLLTIVACVSAAAVQPQATAAPLERRQDNSYFSSLFANNPVFNTGLQVIQSAQASALRDPQFRSDYLQAQTGGDPGPFISRVSSAYANPTYSSAVYQRYGTSTADAVWSLLSGLEKTYAAQSTSRAGSSSSGGSNAAPSAMQAPLAAGITLLGATAFVLAMI</sequence>
<name>A0A316UL12_9BASI</name>
<feature type="chain" id="PRO_5016433668" evidence="1">
    <location>
        <begin position="20"/>
        <end position="170"/>
    </location>
</feature>
<accession>A0A316UL12</accession>
<keyword evidence="3" id="KW-1185">Reference proteome</keyword>
<gene>
    <name evidence="2" type="ORF">BDZ90DRAFT_280945</name>
</gene>
<dbReference type="AlphaFoldDB" id="A0A316UL12"/>
<dbReference type="PROSITE" id="PS51257">
    <property type="entry name" value="PROKAR_LIPOPROTEIN"/>
    <property type="match status" value="1"/>
</dbReference>
<dbReference type="GeneID" id="37031147"/>
<feature type="signal peptide" evidence="1">
    <location>
        <begin position="1"/>
        <end position="19"/>
    </location>
</feature>
<protein>
    <submittedName>
        <fullName evidence="2">Uncharacterized protein</fullName>
    </submittedName>
</protein>
<organism evidence="2 3">
    <name type="scientific">Jaminaea rosea</name>
    <dbReference type="NCBI Taxonomy" id="1569628"/>
    <lineage>
        <taxon>Eukaryota</taxon>
        <taxon>Fungi</taxon>
        <taxon>Dikarya</taxon>
        <taxon>Basidiomycota</taxon>
        <taxon>Ustilaginomycotina</taxon>
        <taxon>Exobasidiomycetes</taxon>
        <taxon>Microstromatales</taxon>
        <taxon>Microstromatales incertae sedis</taxon>
        <taxon>Jaminaea</taxon>
    </lineage>
</organism>
<dbReference type="EMBL" id="KZ819673">
    <property type="protein sequence ID" value="PWN25966.1"/>
    <property type="molecule type" value="Genomic_DNA"/>
</dbReference>
<reference evidence="2 3" key="1">
    <citation type="journal article" date="2018" name="Mol. Biol. Evol.">
        <title>Broad Genomic Sampling Reveals a Smut Pathogenic Ancestry of the Fungal Clade Ustilaginomycotina.</title>
        <authorList>
            <person name="Kijpornyongpan T."/>
            <person name="Mondo S.J."/>
            <person name="Barry K."/>
            <person name="Sandor L."/>
            <person name="Lee J."/>
            <person name="Lipzen A."/>
            <person name="Pangilinan J."/>
            <person name="LaButti K."/>
            <person name="Hainaut M."/>
            <person name="Henrissat B."/>
            <person name="Grigoriev I.V."/>
            <person name="Spatafora J.W."/>
            <person name="Aime M.C."/>
        </authorList>
    </citation>
    <scope>NUCLEOTIDE SEQUENCE [LARGE SCALE GENOMIC DNA]</scope>
    <source>
        <strain evidence="2 3">MCA 5214</strain>
    </source>
</reference>
<proteinExistence type="predicted"/>
<evidence type="ECO:0000256" key="1">
    <source>
        <dbReference type="SAM" id="SignalP"/>
    </source>
</evidence>
<dbReference type="Proteomes" id="UP000245884">
    <property type="component" value="Unassembled WGS sequence"/>
</dbReference>
<keyword evidence="1" id="KW-0732">Signal</keyword>
<evidence type="ECO:0000313" key="3">
    <source>
        <dbReference type="Proteomes" id="UP000245884"/>
    </source>
</evidence>